<dbReference type="PANTHER" id="PTHR34390:SF2">
    <property type="entry name" value="SUCCINATE TRANSPORTER SUBUNIT YJJP-RELATED"/>
    <property type="match status" value="1"/>
</dbReference>
<dbReference type="GO" id="GO:0005886">
    <property type="term" value="C:plasma membrane"/>
    <property type="evidence" value="ECO:0007669"/>
    <property type="project" value="UniProtKB-SubCell"/>
</dbReference>
<sequence>MTDTKKVLSFAVELGDILLRNGAEVYRVEDSVLAILNSYDITDCDVYVLSNGIFASADEVTEHASSMIRHVPMYPMHLARIAALNSLCREVCAKNISIEDAWVKLAEYKKLPGYRLPAMIIATGIGCGGFAYLFGGTALDGVMATIVGCLLRVFLHFESKMNNSKTVTNVLGSIFISILAILFAFTGLPIHYDKIIIGGIMPLVPGIPLTNSIRDFINSDYLSGSIRLIDALLTAFCIAVGVGIVITIVQLCGGGAYL</sequence>
<name>A0A1G5S2X8_PSEXY</name>
<evidence type="ECO:0000256" key="3">
    <source>
        <dbReference type="ARBA" id="ARBA00022692"/>
    </source>
</evidence>
<evidence type="ECO:0000256" key="2">
    <source>
        <dbReference type="ARBA" id="ARBA00022475"/>
    </source>
</evidence>
<reference evidence="9 10" key="1">
    <citation type="submission" date="2016-10" db="EMBL/GenBank/DDBJ databases">
        <authorList>
            <person name="de Groot N.N."/>
        </authorList>
    </citation>
    <scope>NUCLEOTIDE SEQUENCE [LARGE SCALE GENOMIC DNA]</scope>
    <source>
        <strain evidence="9 10">DSM 10317</strain>
    </source>
</reference>
<dbReference type="GO" id="GO:0022857">
    <property type="term" value="F:transmembrane transporter activity"/>
    <property type="evidence" value="ECO:0007669"/>
    <property type="project" value="InterPro"/>
</dbReference>
<gene>
    <name evidence="9" type="ORF">SAMN02910350_02457</name>
</gene>
<dbReference type="AlphaFoldDB" id="A0A1G5S2X8"/>
<evidence type="ECO:0000256" key="4">
    <source>
        <dbReference type="ARBA" id="ARBA00022989"/>
    </source>
</evidence>
<dbReference type="RefSeq" id="WP_028246257.1">
    <property type="nucleotide sequence ID" value="NZ_FMWK01000016.1"/>
</dbReference>
<evidence type="ECO:0000313" key="10">
    <source>
        <dbReference type="Proteomes" id="UP000199428"/>
    </source>
</evidence>
<keyword evidence="2" id="KW-1003">Cell membrane</keyword>
<dbReference type="PANTHER" id="PTHR34390">
    <property type="entry name" value="UPF0442 PROTEIN YJJB-RELATED"/>
    <property type="match status" value="1"/>
</dbReference>
<protein>
    <submittedName>
        <fullName evidence="9">Uncharacterized membrane protein YjjP, DUF1212 family</fullName>
    </submittedName>
</protein>
<feature type="transmembrane region" description="Helical" evidence="7">
    <location>
        <begin position="114"/>
        <end position="132"/>
    </location>
</feature>
<evidence type="ECO:0000259" key="8">
    <source>
        <dbReference type="Pfam" id="PF06738"/>
    </source>
</evidence>
<dbReference type="InterPro" id="IPR010619">
    <property type="entry name" value="ThrE-like_N"/>
</dbReference>
<organism evidence="9 10">
    <name type="scientific">Pseudobutyrivibrio xylanivorans</name>
    <dbReference type="NCBI Taxonomy" id="185007"/>
    <lineage>
        <taxon>Bacteria</taxon>
        <taxon>Bacillati</taxon>
        <taxon>Bacillota</taxon>
        <taxon>Clostridia</taxon>
        <taxon>Lachnospirales</taxon>
        <taxon>Lachnospiraceae</taxon>
        <taxon>Pseudobutyrivibrio</taxon>
    </lineage>
</organism>
<dbReference type="Proteomes" id="UP000199428">
    <property type="component" value="Unassembled WGS sequence"/>
</dbReference>
<evidence type="ECO:0000256" key="1">
    <source>
        <dbReference type="ARBA" id="ARBA00004651"/>
    </source>
</evidence>
<evidence type="ECO:0000256" key="6">
    <source>
        <dbReference type="ARBA" id="ARBA00034125"/>
    </source>
</evidence>
<evidence type="ECO:0000313" key="9">
    <source>
        <dbReference type="EMBL" id="SCZ80752.1"/>
    </source>
</evidence>
<evidence type="ECO:0000256" key="5">
    <source>
        <dbReference type="ARBA" id="ARBA00023136"/>
    </source>
</evidence>
<feature type="transmembrane region" description="Helical" evidence="7">
    <location>
        <begin position="191"/>
        <end position="210"/>
    </location>
</feature>
<feature type="domain" description="Threonine/serine exporter-like N-terminal" evidence="8">
    <location>
        <begin position="10"/>
        <end position="248"/>
    </location>
</feature>
<keyword evidence="5 7" id="KW-0472">Membrane</keyword>
<keyword evidence="4 7" id="KW-1133">Transmembrane helix</keyword>
<dbReference type="EMBL" id="FMWK01000016">
    <property type="protein sequence ID" value="SCZ80752.1"/>
    <property type="molecule type" value="Genomic_DNA"/>
</dbReference>
<comment type="subcellular location">
    <subcellularLocation>
        <location evidence="1">Cell membrane</location>
        <topology evidence="1">Multi-pass membrane protein</topology>
    </subcellularLocation>
</comment>
<dbReference type="InterPro" id="IPR050539">
    <property type="entry name" value="ThrE_Dicarb/AminoAcid_Exp"/>
</dbReference>
<dbReference type="Pfam" id="PF06738">
    <property type="entry name" value="ThrE"/>
    <property type="match status" value="1"/>
</dbReference>
<comment type="similarity">
    <text evidence="6">Belongs to the ThrE exporter (TC 2.A.79) family.</text>
</comment>
<dbReference type="GO" id="GO:0015744">
    <property type="term" value="P:succinate transport"/>
    <property type="evidence" value="ECO:0007669"/>
    <property type="project" value="TreeGrafter"/>
</dbReference>
<accession>A0A1G5S2X8</accession>
<proteinExistence type="inferred from homology"/>
<keyword evidence="3 7" id="KW-0812">Transmembrane</keyword>
<evidence type="ECO:0000256" key="7">
    <source>
        <dbReference type="SAM" id="Phobius"/>
    </source>
</evidence>
<feature type="transmembrane region" description="Helical" evidence="7">
    <location>
        <begin position="231"/>
        <end position="257"/>
    </location>
</feature>
<feature type="transmembrane region" description="Helical" evidence="7">
    <location>
        <begin position="167"/>
        <end position="185"/>
    </location>
</feature>